<dbReference type="Proteomes" id="UP001153069">
    <property type="component" value="Unassembled WGS sequence"/>
</dbReference>
<name>A0A9N8E2Q8_9STRA</name>
<keyword evidence="4" id="KW-1185">Reference proteome</keyword>
<feature type="region of interest" description="Disordered" evidence="1">
    <location>
        <begin position="305"/>
        <end position="324"/>
    </location>
</feature>
<feature type="transmembrane region" description="Helical" evidence="2">
    <location>
        <begin position="40"/>
        <end position="60"/>
    </location>
</feature>
<dbReference type="EMBL" id="CAICTM010000484">
    <property type="protein sequence ID" value="CAB9511441.1"/>
    <property type="molecule type" value="Genomic_DNA"/>
</dbReference>
<evidence type="ECO:0000256" key="2">
    <source>
        <dbReference type="SAM" id="Phobius"/>
    </source>
</evidence>
<gene>
    <name evidence="3" type="ORF">SEMRO_485_G152400.1</name>
</gene>
<sequence length="341" mass="38309">MEMGQSNDTDSTAMYNATGNAAPLLGSNKDDSNNVGGMRLPLELIIAVFVFALAMIIVAMESIKAVRAMREYHDFKERAKKQLQDHHHAKRRQQRCDDCCSILPLLGGRHEYHFQCRYSDSSFYQTRVLPEIYRGWFHRSRLRRNIGDHEIETQGVLVVIDEAIWSERKQCSRQQHDSNPPASRTYDNVSNRVKDLEECEKESNNSSAESQRSDIQDQRLLSLDGYGTSPHGTFEITEGYLCPFSGRCYWVQEDIDNCCRTRKVVSSGFFCRQQGEEPGSLRFSGTWRANTGATGQSAQLTLWPATHDDGKPQPSSPNGDSCSVTVDTGTSSLATFAITTG</sequence>
<accession>A0A9N8E2Q8</accession>
<evidence type="ECO:0000313" key="4">
    <source>
        <dbReference type="Proteomes" id="UP001153069"/>
    </source>
</evidence>
<organism evidence="3 4">
    <name type="scientific">Seminavis robusta</name>
    <dbReference type="NCBI Taxonomy" id="568900"/>
    <lineage>
        <taxon>Eukaryota</taxon>
        <taxon>Sar</taxon>
        <taxon>Stramenopiles</taxon>
        <taxon>Ochrophyta</taxon>
        <taxon>Bacillariophyta</taxon>
        <taxon>Bacillariophyceae</taxon>
        <taxon>Bacillariophycidae</taxon>
        <taxon>Naviculales</taxon>
        <taxon>Naviculaceae</taxon>
        <taxon>Seminavis</taxon>
    </lineage>
</organism>
<keyword evidence="2" id="KW-0812">Transmembrane</keyword>
<keyword evidence="2" id="KW-0472">Membrane</keyword>
<proteinExistence type="predicted"/>
<keyword evidence="2" id="KW-1133">Transmembrane helix</keyword>
<dbReference type="AlphaFoldDB" id="A0A9N8E2Q8"/>
<evidence type="ECO:0000313" key="3">
    <source>
        <dbReference type="EMBL" id="CAB9511441.1"/>
    </source>
</evidence>
<comment type="caution">
    <text evidence="3">The sequence shown here is derived from an EMBL/GenBank/DDBJ whole genome shotgun (WGS) entry which is preliminary data.</text>
</comment>
<protein>
    <submittedName>
        <fullName evidence="3">Uncharacterized protein</fullName>
    </submittedName>
</protein>
<reference evidence="3" key="1">
    <citation type="submission" date="2020-06" db="EMBL/GenBank/DDBJ databases">
        <authorList>
            <consortium name="Plant Systems Biology data submission"/>
        </authorList>
    </citation>
    <scope>NUCLEOTIDE SEQUENCE</scope>
    <source>
        <strain evidence="3">D6</strain>
    </source>
</reference>
<evidence type="ECO:0000256" key="1">
    <source>
        <dbReference type="SAM" id="MobiDB-lite"/>
    </source>
</evidence>